<evidence type="ECO:0000313" key="3">
    <source>
        <dbReference type="Proteomes" id="UP000325313"/>
    </source>
</evidence>
<feature type="region of interest" description="Disordered" evidence="1">
    <location>
        <begin position="142"/>
        <end position="177"/>
    </location>
</feature>
<evidence type="ECO:0000256" key="1">
    <source>
        <dbReference type="SAM" id="MobiDB-lite"/>
    </source>
</evidence>
<proteinExistence type="predicted"/>
<comment type="caution">
    <text evidence="2">The sequence shown here is derived from an EMBL/GenBank/DDBJ whole genome shotgun (WGS) entry which is preliminary data.</text>
</comment>
<protein>
    <submittedName>
        <fullName evidence="2">Uncharacterized protein</fullName>
    </submittedName>
</protein>
<organism evidence="2 3">
    <name type="scientific">Puccinia graminis f. sp. tritici</name>
    <dbReference type="NCBI Taxonomy" id="56615"/>
    <lineage>
        <taxon>Eukaryota</taxon>
        <taxon>Fungi</taxon>
        <taxon>Dikarya</taxon>
        <taxon>Basidiomycota</taxon>
        <taxon>Pucciniomycotina</taxon>
        <taxon>Pucciniomycetes</taxon>
        <taxon>Pucciniales</taxon>
        <taxon>Pucciniaceae</taxon>
        <taxon>Puccinia</taxon>
    </lineage>
</organism>
<feature type="region of interest" description="Disordered" evidence="1">
    <location>
        <begin position="87"/>
        <end position="111"/>
    </location>
</feature>
<dbReference type="Proteomes" id="UP000325313">
    <property type="component" value="Unassembled WGS sequence"/>
</dbReference>
<dbReference type="PANTHER" id="PTHR34409:SF1">
    <property type="entry name" value="MYB-LIKE DOMAIN-CONTAINING PROTEIN"/>
    <property type="match status" value="1"/>
</dbReference>
<gene>
    <name evidence="2" type="ORF">PGTUg99_025848</name>
</gene>
<dbReference type="PANTHER" id="PTHR34409">
    <property type="entry name" value="SET DOMAIN-CONTAINING PROTEIN"/>
    <property type="match status" value="1"/>
</dbReference>
<sequence>MPLPLPEDLREFSSKCLVPFIFSSTNADPKTNIIFKTVDLNPWPQLQQTESFRFGPWINSRFNHWECLTKIACKHYSGGLPVGSAGPADIDLDPKTRGSAHTHTSHQTPNRAIILSNPKRSTIHHQPINRLTGIRIYQSSTTQSTTQATQKATQRTDAPATQVPNATLNCSTGRPQGSQGYSGNNCLALVNFVKHVVPGPRKAPIEHNKIPQDGHIGALVHFSLD</sequence>
<accession>A0A5B0R811</accession>
<dbReference type="EMBL" id="VDEP01000238">
    <property type="protein sequence ID" value="KAA1121439.1"/>
    <property type="molecule type" value="Genomic_DNA"/>
</dbReference>
<feature type="compositionally biased region" description="Low complexity" evidence="1">
    <location>
        <begin position="142"/>
        <end position="158"/>
    </location>
</feature>
<dbReference type="AlphaFoldDB" id="A0A5B0R811"/>
<evidence type="ECO:0000313" key="2">
    <source>
        <dbReference type="EMBL" id="KAA1121439.1"/>
    </source>
</evidence>
<reference evidence="2 3" key="1">
    <citation type="submission" date="2019-05" db="EMBL/GenBank/DDBJ databases">
        <title>Emergence of the Ug99 lineage of the wheat stem rust pathogen through somatic hybridization.</title>
        <authorList>
            <person name="Li F."/>
            <person name="Upadhyaya N.M."/>
            <person name="Sperschneider J."/>
            <person name="Matny O."/>
            <person name="Nguyen-Phuc H."/>
            <person name="Mago R."/>
            <person name="Raley C."/>
            <person name="Miller M.E."/>
            <person name="Silverstein K.A.T."/>
            <person name="Henningsen E."/>
            <person name="Hirsch C.D."/>
            <person name="Visser B."/>
            <person name="Pretorius Z.A."/>
            <person name="Steffenson B.J."/>
            <person name="Schwessinger B."/>
            <person name="Dodds P.N."/>
            <person name="Figueroa M."/>
        </authorList>
    </citation>
    <scope>NUCLEOTIDE SEQUENCE [LARGE SCALE GENOMIC DNA]</scope>
    <source>
        <strain evidence="2 3">Ug99</strain>
    </source>
</reference>
<name>A0A5B0R811_PUCGR</name>
<feature type="compositionally biased region" description="Polar residues" evidence="1">
    <location>
        <begin position="162"/>
        <end position="177"/>
    </location>
</feature>